<feature type="domain" description="Helicase XPB/Ssl2 N-terminal" evidence="1">
    <location>
        <begin position="390"/>
        <end position="509"/>
    </location>
</feature>
<dbReference type="Pfam" id="PF13625">
    <property type="entry name" value="Helicase_C_3"/>
    <property type="match status" value="1"/>
</dbReference>
<organism evidence="2 3">
    <name type="scientific">Candidatus Thermofonsia Clade 3 bacterium</name>
    <dbReference type="NCBI Taxonomy" id="2364212"/>
    <lineage>
        <taxon>Bacteria</taxon>
        <taxon>Bacillati</taxon>
        <taxon>Chloroflexota</taxon>
        <taxon>Candidatus Thermofontia</taxon>
        <taxon>Candidatus Thermofonsia Clade 3</taxon>
    </lineage>
</organism>
<protein>
    <recommendedName>
        <fullName evidence="1">Helicase XPB/Ssl2 N-terminal domain-containing protein</fullName>
    </recommendedName>
</protein>
<evidence type="ECO:0000313" key="3">
    <source>
        <dbReference type="Proteomes" id="UP000230790"/>
    </source>
</evidence>
<gene>
    <name evidence="2" type="ORF">CUN48_08685</name>
</gene>
<comment type="caution">
    <text evidence="2">The sequence shown here is derived from an EMBL/GenBank/DDBJ whole genome shotgun (WGS) entry which is preliminary data.</text>
</comment>
<name>A0A2M8QCA5_9CHLR</name>
<sequence>MAIADLWDVPVEATSAHDMAGTLALYMLQRERLTAARASLPPDARSALDALVAARGRMPAAAFERRFGGIRPMGPGRLERERPWQSPANATEQLWYRGFIFRAFDRLSGAPTEVVFVPGDMLALLGAEPHAPQEEFAVSPARPSDLRPSKCLDDVVTLLCFIRNHEVRTKAGGGWDAASRQTVAPMLRDPDGAIGNDPNGRFAFLTHLLARLGWTRTEQGRLRLAPQPVARWLQSAPEAQRNALFNAWLNDPEWNDLAHVDGLALEMTHTWSSDPVRTRQGIVRLWERWRSAGEDATRPISTPPSRFPDPSLISAFVTYVHEHDPDFARPDGRYDTWHVRDARTGQFLHGFEHWERVEGALIRYIIEKPLRWLSDLDDAGADPPTPPFQVTADGRIIIARHLRYERFQVARVADWIETRADAYAYRLSPRSLERARAQGIRAGRVIEFLEQTGGQALPAGLKRALLRWEERGAELSLETTVILRAQDGATMDALLRLPQMRRLGVERLAPNCVAIRPRDVDAARTVIIESGLLVDAAQASSR</sequence>
<dbReference type="InterPro" id="IPR032830">
    <property type="entry name" value="XPB/Ssl2_N"/>
</dbReference>
<reference evidence="2 3" key="1">
    <citation type="submission" date="2017-11" db="EMBL/GenBank/DDBJ databases">
        <title>Evolution of Phototrophy in the Chloroflexi Phylum Driven by Horizontal Gene Transfer.</title>
        <authorList>
            <person name="Ward L.M."/>
            <person name="Hemp J."/>
            <person name="Shih P.M."/>
            <person name="Mcglynn S.E."/>
            <person name="Fischer W."/>
        </authorList>
    </citation>
    <scope>NUCLEOTIDE SEQUENCE [LARGE SCALE GENOMIC DNA]</scope>
    <source>
        <strain evidence="2">JP3_7</strain>
    </source>
</reference>
<evidence type="ECO:0000313" key="2">
    <source>
        <dbReference type="EMBL" id="PJF47427.1"/>
    </source>
</evidence>
<dbReference type="Proteomes" id="UP000230790">
    <property type="component" value="Unassembled WGS sequence"/>
</dbReference>
<evidence type="ECO:0000259" key="1">
    <source>
        <dbReference type="Pfam" id="PF13625"/>
    </source>
</evidence>
<accession>A0A2M8QCA5</accession>
<dbReference type="AlphaFoldDB" id="A0A2M8QCA5"/>
<proteinExistence type="predicted"/>
<dbReference type="EMBL" id="PGTN01000049">
    <property type="protein sequence ID" value="PJF47427.1"/>
    <property type="molecule type" value="Genomic_DNA"/>
</dbReference>